<dbReference type="SUPFAM" id="SSF46894">
    <property type="entry name" value="C-terminal effector domain of the bipartite response regulators"/>
    <property type="match status" value="1"/>
</dbReference>
<keyword evidence="3" id="KW-0804">Transcription</keyword>
<evidence type="ECO:0000256" key="2">
    <source>
        <dbReference type="ARBA" id="ARBA00023125"/>
    </source>
</evidence>
<evidence type="ECO:0000256" key="3">
    <source>
        <dbReference type="ARBA" id="ARBA00023163"/>
    </source>
</evidence>
<dbReference type="EMBL" id="JACDUR010000003">
    <property type="protein sequence ID" value="MBA2891900.1"/>
    <property type="molecule type" value="Genomic_DNA"/>
</dbReference>
<dbReference type="Proteomes" id="UP000530928">
    <property type="component" value="Unassembled WGS sequence"/>
</dbReference>
<evidence type="ECO:0000313" key="5">
    <source>
        <dbReference type="EMBL" id="MBA2891900.1"/>
    </source>
</evidence>
<dbReference type="InterPro" id="IPR003018">
    <property type="entry name" value="GAF"/>
</dbReference>
<evidence type="ECO:0000256" key="1">
    <source>
        <dbReference type="ARBA" id="ARBA00023015"/>
    </source>
</evidence>
<accession>A0A7W0CIR3</accession>
<comment type="caution">
    <text evidence="5">The sequence shown here is derived from an EMBL/GenBank/DDBJ whole genome shotgun (WGS) entry which is preliminary data.</text>
</comment>
<protein>
    <recommendedName>
        <fullName evidence="4">OmpR/PhoB-type domain-containing protein</fullName>
    </recommendedName>
</protein>
<keyword evidence="1" id="KW-0805">Transcription regulation</keyword>
<name>A0A7W0CIR3_9ACTN</name>
<dbReference type="InterPro" id="IPR029016">
    <property type="entry name" value="GAF-like_dom_sf"/>
</dbReference>
<evidence type="ECO:0000313" key="6">
    <source>
        <dbReference type="Proteomes" id="UP000530928"/>
    </source>
</evidence>
<evidence type="ECO:0000259" key="4">
    <source>
        <dbReference type="SMART" id="SM00862"/>
    </source>
</evidence>
<keyword evidence="2" id="KW-0238">DNA-binding</keyword>
<organism evidence="5 6">
    <name type="scientific">Nonomuraea soli</name>
    <dbReference type="NCBI Taxonomy" id="1032476"/>
    <lineage>
        <taxon>Bacteria</taxon>
        <taxon>Bacillati</taxon>
        <taxon>Actinomycetota</taxon>
        <taxon>Actinomycetes</taxon>
        <taxon>Streptosporangiales</taxon>
        <taxon>Streptosporangiaceae</taxon>
        <taxon>Nonomuraea</taxon>
    </lineage>
</organism>
<dbReference type="GO" id="GO:0006355">
    <property type="term" value="P:regulation of DNA-templated transcription"/>
    <property type="evidence" value="ECO:0007669"/>
    <property type="project" value="InterPro"/>
</dbReference>
<dbReference type="GO" id="GO:0000160">
    <property type="term" value="P:phosphorelay signal transduction system"/>
    <property type="evidence" value="ECO:0007669"/>
    <property type="project" value="InterPro"/>
</dbReference>
<dbReference type="InterPro" id="IPR036388">
    <property type="entry name" value="WH-like_DNA-bd_sf"/>
</dbReference>
<dbReference type="SMART" id="SM00862">
    <property type="entry name" value="Trans_reg_C"/>
    <property type="match status" value="1"/>
</dbReference>
<reference evidence="5 6" key="1">
    <citation type="submission" date="2020-07" db="EMBL/GenBank/DDBJ databases">
        <title>Genomic Encyclopedia of Type Strains, Phase IV (KMG-IV): sequencing the most valuable type-strain genomes for metagenomic binning, comparative biology and taxonomic classification.</title>
        <authorList>
            <person name="Goeker M."/>
        </authorList>
    </citation>
    <scope>NUCLEOTIDE SEQUENCE [LARGE SCALE GENOMIC DNA]</scope>
    <source>
        <strain evidence="5 6">DSM 45533</strain>
    </source>
</reference>
<proteinExistence type="predicted"/>
<dbReference type="Gene3D" id="3.30.450.40">
    <property type="match status" value="1"/>
</dbReference>
<dbReference type="Pfam" id="PF01590">
    <property type="entry name" value="GAF"/>
    <property type="match status" value="1"/>
</dbReference>
<sequence>MGNAELDRYSRRLREAREAGQWSSGARKEICESWGRSFSAGIDVDITAAPLVYDHGAIRDIRREHPLDPLTPMIINTLKRMADESAHILIVTDADGRILWREGHSATKRAADRVGLSDGHIWAEGSVGTNGIGTALATRRPVHVYSEEHIMRALHVWSCSGAPIIDPDTDEVLGCIDVSGTSETLHPATVALVETVGRLAESQLAVRMHERDHRLRAHHDALRHRTGILITATGRVIAGDSTGSLGPRIPVTDPSGFTTLPDGRIGMLEPFHGGFLLHTSAAEGERQPVRLNLLGDGTPSVYLGDRNLALSLRHAEILALLALHPHGLTAEQLSFHLYGDDGNPVTIRAEIHRLRAQLGSTIAAKPYRLTTSVQADFLTVRQLLAESDHAGAAKVYGGPLLPRSESPTLRRERDELEVQVRTCMLRYGTPDDLWAYAQTANGRGDYEVLEQLVTVLPPGDPRALAAHLRLSVGD</sequence>
<feature type="domain" description="OmpR/PhoB-type" evidence="4">
    <location>
        <begin position="305"/>
        <end position="369"/>
    </location>
</feature>
<dbReference type="GO" id="GO:0003677">
    <property type="term" value="F:DNA binding"/>
    <property type="evidence" value="ECO:0007669"/>
    <property type="project" value="UniProtKB-KW"/>
</dbReference>
<keyword evidence="6" id="KW-1185">Reference proteome</keyword>
<dbReference type="RefSeq" id="WP_181610651.1">
    <property type="nucleotide sequence ID" value="NZ_BAABAM010000002.1"/>
</dbReference>
<dbReference type="AlphaFoldDB" id="A0A7W0CIR3"/>
<dbReference type="InterPro" id="IPR016032">
    <property type="entry name" value="Sig_transdc_resp-reg_C-effctor"/>
</dbReference>
<gene>
    <name evidence="5" type="ORF">HNR30_003241</name>
</gene>
<dbReference type="InterPro" id="IPR001867">
    <property type="entry name" value="OmpR/PhoB-type_DNA-bd"/>
</dbReference>
<dbReference type="Gene3D" id="1.10.10.10">
    <property type="entry name" value="Winged helix-like DNA-binding domain superfamily/Winged helix DNA-binding domain"/>
    <property type="match status" value="1"/>
</dbReference>